<evidence type="ECO:0000313" key="3">
    <source>
        <dbReference type="EMBL" id="KAJ9610751.1"/>
    </source>
</evidence>
<feature type="compositionally biased region" description="Basic and acidic residues" evidence="1">
    <location>
        <begin position="227"/>
        <end position="247"/>
    </location>
</feature>
<keyword evidence="4" id="KW-1185">Reference proteome</keyword>
<feature type="region of interest" description="Disordered" evidence="1">
    <location>
        <begin position="211"/>
        <end position="263"/>
    </location>
</feature>
<sequence>MTAQQQSDGPDNTSLAISPAIVVGIVIVAAFFCVILFASLYRFFSRQRDNNGLSSEAFAARDGEGIGINPDAAFWNPNRQRSAAQVTRMNEVRWINNMYAWERGRQARLEAGELRPTTMIAGRRGENKSWDEYTVGEDSSGRESSGITSKEYATGQYYYNSDNPYGRFSSQQRLSHLAPSTLAGRASYLSTGNGNGLLPRHQSALLPPPIHEHPGTAVRRSPPRKVFQKEQENRAYRDAVDVPREVESEPQGISTQPQTPHPRITINDDTRDVVDLRSPEYAEDTNFETVSLHDESPGLQSSKVSVDPDLSPTNFSRLREGHNVTPTHRPSVIVTDDSLPQLQLQFALPPSRSQQTVSSIYEDEGVDMNSPDENAPLHVFTGGQSQAGKDKDKAVAGKGVESLEEYGQDVGGEIPKENIKDMIQEWERANGRYGRNY</sequence>
<keyword evidence="2" id="KW-0472">Membrane</keyword>
<proteinExistence type="predicted"/>
<gene>
    <name evidence="3" type="ORF">H2200_005528</name>
</gene>
<keyword evidence="2" id="KW-1133">Transmembrane helix</keyword>
<dbReference type="AlphaFoldDB" id="A0AA38XCR7"/>
<evidence type="ECO:0000313" key="4">
    <source>
        <dbReference type="Proteomes" id="UP001172673"/>
    </source>
</evidence>
<comment type="caution">
    <text evidence="3">The sequence shown here is derived from an EMBL/GenBank/DDBJ whole genome shotgun (WGS) entry which is preliminary data.</text>
</comment>
<name>A0AA38XCR7_9EURO</name>
<evidence type="ECO:0000256" key="1">
    <source>
        <dbReference type="SAM" id="MobiDB-lite"/>
    </source>
</evidence>
<reference evidence="3" key="1">
    <citation type="submission" date="2022-10" db="EMBL/GenBank/DDBJ databases">
        <title>Culturing micro-colonial fungi from biological soil crusts in the Mojave desert and describing Neophaeococcomyces mojavensis, and introducing the new genera and species Taxawa tesnikishii.</title>
        <authorList>
            <person name="Kurbessoian T."/>
            <person name="Stajich J.E."/>
        </authorList>
    </citation>
    <scope>NUCLEOTIDE SEQUENCE</scope>
    <source>
        <strain evidence="3">TK_41</strain>
    </source>
</reference>
<evidence type="ECO:0000256" key="2">
    <source>
        <dbReference type="SAM" id="Phobius"/>
    </source>
</evidence>
<accession>A0AA38XCR7</accession>
<organism evidence="3 4">
    <name type="scientific">Cladophialophora chaetospira</name>
    <dbReference type="NCBI Taxonomy" id="386627"/>
    <lineage>
        <taxon>Eukaryota</taxon>
        <taxon>Fungi</taxon>
        <taxon>Dikarya</taxon>
        <taxon>Ascomycota</taxon>
        <taxon>Pezizomycotina</taxon>
        <taxon>Eurotiomycetes</taxon>
        <taxon>Chaetothyriomycetidae</taxon>
        <taxon>Chaetothyriales</taxon>
        <taxon>Herpotrichiellaceae</taxon>
        <taxon>Cladophialophora</taxon>
    </lineage>
</organism>
<keyword evidence="2" id="KW-0812">Transmembrane</keyword>
<dbReference type="Proteomes" id="UP001172673">
    <property type="component" value="Unassembled WGS sequence"/>
</dbReference>
<protein>
    <submittedName>
        <fullName evidence="3">Uncharacterized protein</fullName>
    </submittedName>
</protein>
<dbReference type="EMBL" id="JAPDRK010000007">
    <property type="protein sequence ID" value="KAJ9610751.1"/>
    <property type="molecule type" value="Genomic_DNA"/>
</dbReference>
<feature type="transmembrane region" description="Helical" evidence="2">
    <location>
        <begin position="20"/>
        <end position="44"/>
    </location>
</feature>